<sequence>MRPWKMCVLLLAVVAGLLCIGVVASRHAPSQTSEGAEIQTALAPETVVPTTWASSTAFDCRNSDQPVAENTRAWCCSTQGLWCVYTQTSTTTAAAEYDCSWQKVQAWSDEKRDWCCRHDKASCATTVLPPSPAPTPATGGAQPTNSTAAHPGSPSPTAASIQEYDCHGSSDTWSTDQVKFCCVYLGVGCSDSDAAAYGWSAEALASEAHGAPHQPVQETLQAPVTTGQRRRGRRRERQPALDAETAETPEASEAQQRHQS</sequence>
<accession>A0ABN9TFN6</accession>
<proteinExistence type="predicted"/>
<gene>
    <name evidence="3" type="ORF">PCOR1329_LOCUS38688</name>
</gene>
<keyword evidence="4" id="KW-1185">Reference proteome</keyword>
<organism evidence="3 4">
    <name type="scientific">Prorocentrum cordatum</name>
    <dbReference type="NCBI Taxonomy" id="2364126"/>
    <lineage>
        <taxon>Eukaryota</taxon>
        <taxon>Sar</taxon>
        <taxon>Alveolata</taxon>
        <taxon>Dinophyceae</taxon>
        <taxon>Prorocentrales</taxon>
        <taxon>Prorocentraceae</taxon>
        <taxon>Prorocentrum</taxon>
    </lineage>
</organism>
<dbReference type="Proteomes" id="UP001189429">
    <property type="component" value="Unassembled WGS sequence"/>
</dbReference>
<feature type="signal peptide" evidence="2">
    <location>
        <begin position="1"/>
        <end position="25"/>
    </location>
</feature>
<protein>
    <submittedName>
        <fullName evidence="3">Uncharacterized protein</fullName>
    </submittedName>
</protein>
<name>A0ABN9TFN6_9DINO</name>
<evidence type="ECO:0000313" key="3">
    <source>
        <dbReference type="EMBL" id="CAK0844627.1"/>
    </source>
</evidence>
<feature type="region of interest" description="Disordered" evidence="1">
    <location>
        <begin position="127"/>
        <end position="160"/>
    </location>
</feature>
<feature type="region of interest" description="Disordered" evidence="1">
    <location>
        <begin position="208"/>
        <end position="260"/>
    </location>
</feature>
<dbReference type="EMBL" id="CAUYUJ010014681">
    <property type="protein sequence ID" value="CAK0844627.1"/>
    <property type="molecule type" value="Genomic_DNA"/>
</dbReference>
<keyword evidence="2" id="KW-0732">Signal</keyword>
<evidence type="ECO:0000313" key="4">
    <source>
        <dbReference type="Proteomes" id="UP001189429"/>
    </source>
</evidence>
<feature type="chain" id="PRO_5047396183" evidence="2">
    <location>
        <begin position="26"/>
        <end position="260"/>
    </location>
</feature>
<comment type="caution">
    <text evidence="3">The sequence shown here is derived from an EMBL/GenBank/DDBJ whole genome shotgun (WGS) entry which is preliminary data.</text>
</comment>
<evidence type="ECO:0000256" key="1">
    <source>
        <dbReference type="SAM" id="MobiDB-lite"/>
    </source>
</evidence>
<feature type="compositionally biased region" description="Polar residues" evidence="1">
    <location>
        <begin position="216"/>
        <end position="226"/>
    </location>
</feature>
<reference evidence="3" key="1">
    <citation type="submission" date="2023-10" db="EMBL/GenBank/DDBJ databases">
        <authorList>
            <person name="Chen Y."/>
            <person name="Shah S."/>
            <person name="Dougan E. K."/>
            <person name="Thang M."/>
            <person name="Chan C."/>
        </authorList>
    </citation>
    <scope>NUCLEOTIDE SEQUENCE [LARGE SCALE GENOMIC DNA]</scope>
</reference>
<evidence type="ECO:0000256" key="2">
    <source>
        <dbReference type="SAM" id="SignalP"/>
    </source>
</evidence>